<protein>
    <submittedName>
        <fullName evidence="5">Thermosome subunit beta protein</fullName>
    </submittedName>
</protein>
<organism evidence="5 6">
    <name type="scientific">Marine Group I thaumarchaeote SCGC RSA3</name>
    <dbReference type="NCBI Taxonomy" id="1503183"/>
    <lineage>
        <taxon>Archaea</taxon>
        <taxon>Nitrososphaerota</taxon>
        <taxon>Marine Group I</taxon>
    </lineage>
</organism>
<evidence type="ECO:0000256" key="4">
    <source>
        <dbReference type="SAM" id="MobiDB-lite"/>
    </source>
</evidence>
<keyword evidence="3" id="KW-0143">Chaperone</keyword>
<dbReference type="SUPFAM" id="SSF48592">
    <property type="entry name" value="GroEL equatorial domain-like"/>
    <property type="match status" value="1"/>
</dbReference>
<dbReference type="GO" id="GO:0140662">
    <property type="term" value="F:ATP-dependent protein folding chaperone"/>
    <property type="evidence" value="ECO:0007669"/>
    <property type="project" value="InterPro"/>
</dbReference>
<evidence type="ECO:0000313" key="5">
    <source>
        <dbReference type="EMBL" id="KFM15831.1"/>
    </source>
</evidence>
<dbReference type="InterPro" id="IPR027413">
    <property type="entry name" value="GROEL-like_equatorial_sf"/>
</dbReference>
<evidence type="ECO:0000256" key="3">
    <source>
        <dbReference type="ARBA" id="ARBA00023186"/>
    </source>
</evidence>
<dbReference type="EMBL" id="JOTD01000092">
    <property type="protein sequence ID" value="KFM15831.1"/>
    <property type="molecule type" value="Genomic_DNA"/>
</dbReference>
<keyword evidence="1" id="KW-0547">Nucleotide-binding</keyword>
<name>A0A087RQS7_9ARCH</name>
<evidence type="ECO:0000256" key="1">
    <source>
        <dbReference type="ARBA" id="ARBA00022741"/>
    </source>
</evidence>
<evidence type="ECO:0000256" key="2">
    <source>
        <dbReference type="ARBA" id="ARBA00022840"/>
    </source>
</evidence>
<dbReference type="AlphaFoldDB" id="A0A087RQS7"/>
<dbReference type="InterPro" id="IPR017998">
    <property type="entry name" value="Chaperone_TCP-1"/>
</dbReference>
<proteinExistence type="predicted"/>
<dbReference type="Proteomes" id="UP000029383">
    <property type="component" value="Unassembled WGS sequence"/>
</dbReference>
<dbReference type="Gene3D" id="1.10.560.10">
    <property type="entry name" value="GroEL-like equatorial domain"/>
    <property type="match status" value="1"/>
</dbReference>
<dbReference type="Pfam" id="PF00118">
    <property type="entry name" value="Cpn60_TCP1"/>
    <property type="match status" value="1"/>
</dbReference>
<dbReference type="PATRIC" id="fig|1503183.3.peg.2308"/>
<dbReference type="GO" id="GO:0005524">
    <property type="term" value="F:ATP binding"/>
    <property type="evidence" value="ECO:0007669"/>
    <property type="project" value="UniProtKB-KW"/>
</dbReference>
<evidence type="ECO:0000313" key="6">
    <source>
        <dbReference type="Proteomes" id="UP000029383"/>
    </source>
</evidence>
<feature type="compositionally biased region" description="Gly residues" evidence="4">
    <location>
        <begin position="74"/>
        <end position="110"/>
    </location>
</feature>
<dbReference type="PANTHER" id="PTHR11353">
    <property type="entry name" value="CHAPERONIN"/>
    <property type="match status" value="1"/>
</dbReference>
<reference evidence="5 6" key="1">
    <citation type="submission" date="2014-06" db="EMBL/GenBank/DDBJ databases">
        <authorList>
            <person name="Ngugi D.K."/>
            <person name="Blom J."/>
            <person name="Alam I."/>
            <person name="Rashid M."/>
            <person name="Baalawi W."/>
            <person name="Zhang G."/>
            <person name="Hikmawan T."/>
            <person name="Guan Y."/>
            <person name="Antunes A."/>
            <person name="Siam R."/>
            <person name="El-Dorry H."/>
            <person name="Bajic V."/>
            <person name="Stingl U."/>
        </authorList>
    </citation>
    <scope>NUCLEOTIDE SEQUENCE [LARGE SCALE GENOMIC DNA]</scope>
    <source>
        <strain evidence="5">SCGC RSA3</strain>
    </source>
</reference>
<gene>
    <name evidence="5" type="primary">thsB</name>
    <name evidence="5" type="ORF">SCCGRSA3_02531</name>
</gene>
<dbReference type="InterPro" id="IPR002423">
    <property type="entry name" value="Cpn60/GroEL/TCP-1"/>
</dbReference>
<keyword evidence="2" id="KW-0067">ATP-binding</keyword>
<feature type="region of interest" description="Disordered" evidence="4">
    <location>
        <begin position="70"/>
        <end position="110"/>
    </location>
</feature>
<keyword evidence="6" id="KW-1185">Reference proteome</keyword>
<comment type="caution">
    <text evidence="5">The sequence shown here is derived from an EMBL/GenBank/DDBJ whole genome shotgun (WGS) entry which is preliminary data.</text>
</comment>
<sequence>MDPIDTLTLLRSKQQKGEKWTGIDVMKGKIANMKSSDIIEPLAVKLQIVSASAEAACMILRIDDVIATQKSAGGPPGGGEGGMPPGMGGMPPGMPGMGGMGGMPDMGGMM</sequence>
<accession>A0A087RQS7</accession>